<name>A0ABS7RMP9_9ACTN</name>
<accession>A0ABS7RMP9</accession>
<dbReference type="SUPFAM" id="SSF56601">
    <property type="entry name" value="beta-lactamase/transpeptidase-like"/>
    <property type="match status" value="1"/>
</dbReference>
<dbReference type="Gene3D" id="3.40.710.10">
    <property type="entry name" value="DD-peptidase/beta-lactamase superfamily"/>
    <property type="match status" value="1"/>
</dbReference>
<feature type="domain" description="Beta-lactamase-related" evidence="1">
    <location>
        <begin position="13"/>
        <end position="330"/>
    </location>
</feature>
<keyword evidence="4" id="KW-1185">Reference proteome</keyword>
<dbReference type="Proteomes" id="UP000754710">
    <property type="component" value="Unassembled WGS sequence"/>
</dbReference>
<sequence>MSEISPRTRQALRRIVLERQGRHRVPGVFAGVVRGGGLLWGEGVGAADVAVPDQPPTADTQFLVASNSKTFTAVAVMALRDEGRLDLDDMLEKFIPESSHRGITVRQMLAHVSGMQREPVGDVWETLEQPTREELVTGFDDAEKVLRPHHRWHYSNLMYALLGEVVARVDGRDWYDSVKARILDPLEMRRTTVGLSGPATVGYFVPPYTDVPRVEPTLDSKAMAACAGLASTAADLAAWSSFVADPVAEVLHPDTLEEMCQPQIMADLSRWTLAFGLGFMLLRSGDRVLVGHTGGMPGHITGLFTHRESATGGLALMNSTTAPDPAAFAAELACHVIEHDPVEPEPWTPGAAVPDDLADLVGLWFSEGTPFEFTVRQGRLEARAVGAPAHKPPAVFERLDEDRYRTVSGREAGELLRVTRDDQGQVVKMNWATYLVSRAPLAFGEQP</sequence>
<evidence type="ECO:0000259" key="1">
    <source>
        <dbReference type="Pfam" id="PF00144"/>
    </source>
</evidence>
<evidence type="ECO:0000259" key="2">
    <source>
        <dbReference type="Pfam" id="PF24491"/>
    </source>
</evidence>
<dbReference type="RefSeq" id="WP_221025963.1">
    <property type="nucleotide sequence ID" value="NZ_JAIEZQ010000002.1"/>
</dbReference>
<dbReference type="InterPro" id="IPR012338">
    <property type="entry name" value="Beta-lactam/transpept-like"/>
</dbReference>
<evidence type="ECO:0000313" key="4">
    <source>
        <dbReference type="Proteomes" id="UP000754710"/>
    </source>
</evidence>
<dbReference type="PANTHER" id="PTHR46825:SF9">
    <property type="entry name" value="BETA-LACTAMASE-RELATED DOMAIN-CONTAINING PROTEIN"/>
    <property type="match status" value="1"/>
</dbReference>
<dbReference type="PANTHER" id="PTHR46825">
    <property type="entry name" value="D-ALANYL-D-ALANINE-CARBOXYPEPTIDASE/ENDOPEPTIDASE AMPH"/>
    <property type="match status" value="1"/>
</dbReference>
<dbReference type="InterPro" id="IPR050491">
    <property type="entry name" value="AmpC-like"/>
</dbReference>
<dbReference type="EMBL" id="JAIEZQ010000002">
    <property type="protein sequence ID" value="MBY9076306.1"/>
    <property type="molecule type" value="Genomic_DNA"/>
</dbReference>
<dbReference type="Pfam" id="PF00144">
    <property type="entry name" value="Beta-lactamase"/>
    <property type="match status" value="1"/>
</dbReference>
<feature type="domain" description="DUF7586" evidence="2">
    <location>
        <begin position="353"/>
        <end position="438"/>
    </location>
</feature>
<dbReference type="InterPro" id="IPR001466">
    <property type="entry name" value="Beta-lactam-related"/>
</dbReference>
<dbReference type="InterPro" id="IPR056008">
    <property type="entry name" value="DUF7586"/>
</dbReference>
<comment type="caution">
    <text evidence="3">The sequence shown here is derived from an EMBL/GenBank/DDBJ whole genome shotgun (WGS) entry which is preliminary data.</text>
</comment>
<reference evidence="3 4" key="1">
    <citation type="submission" date="2021-08" db="EMBL/GenBank/DDBJ databases">
        <title>Nocardioides bacterium WL0053 sp. nov., isolated from the sediment.</title>
        <authorList>
            <person name="Wang L."/>
            <person name="Zhang D."/>
            <person name="Zhang A."/>
        </authorList>
    </citation>
    <scope>NUCLEOTIDE SEQUENCE [LARGE SCALE GENOMIC DNA]</scope>
    <source>
        <strain evidence="3 4">WL0053</strain>
    </source>
</reference>
<proteinExistence type="predicted"/>
<dbReference type="Pfam" id="PF24491">
    <property type="entry name" value="DUF7586"/>
    <property type="match status" value="1"/>
</dbReference>
<protein>
    <submittedName>
        <fullName evidence="3">Beta-lactamase family protein</fullName>
    </submittedName>
</protein>
<organism evidence="3 4">
    <name type="scientific">Nocardioides jiangsuensis</name>
    <dbReference type="NCBI Taxonomy" id="2866161"/>
    <lineage>
        <taxon>Bacteria</taxon>
        <taxon>Bacillati</taxon>
        <taxon>Actinomycetota</taxon>
        <taxon>Actinomycetes</taxon>
        <taxon>Propionibacteriales</taxon>
        <taxon>Nocardioidaceae</taxon>
        <taxon>Nocardioides</taxon>
    </lineage>
</organism>
<gene>
    <name evidence="3" type="ORF">K1X13_15845</name>
</gene>
<evidence type="ECO:0000313" key="3">
    <source>
        <dbReference type="EMBL" id="MBY9076306.1"/>
    </source>
</evidence>